<keyword evidence="3" id="KW-1185">Reference proteome</keyword>
<gene>
    <name evidence="1" type="ORF">SAMN05192534_12634</name>
    <name evidence="2" type="ORF">SAMN05192534_1411</name>
</gene>
<feature type="non-terminal residue" evidence="1">
    <location>
        <position position="1"/>
    </location>
</feature>
<reference evidence="1 3" key="1">
    <citation type="submission" date="2016-10" db="EMBL/GenBank/DDBJ databases">
        <authorList>
            <person name="de Groot N.N."/>
        </authorList>
    </citation>
    <scope>NUCLEOTIDE SEQUENCE [LARGE SCALE GENOMIC DNA]</scope>
    <source>
        <strain evidence="1 3">DSM 21632</strain>
    </source>
</reference>
<dbReference type="Proteomes" id="UP000199163">
    <property type="component" value="Unassembled WGS sequence"/>
</dbReference>
<evidence type="ECO:0000313" key="1">
    <source>
        <dbReference type="EMBL" id="SDI22784.1"/>
    </source>
</evidence>
<dbReference type="AlphaFoldDB" id="A0A1G8IUY9"/>
<evidence type="ECO:0000313" key="3">
    <source>
        <dbReference type="Proteomes" id="UP000199163"/>
    </source>
</evidence>
<protein>
    <submittedName>
        <fullName evidence="1">Uncharacterized protein</fullName>
    </submittedName>
</protein>
<proteinExistence type="predicted"/>
<organism evidence="1 3">
    <name type="scientific">Alteribacillus persepolensis</name>
    <dbReference type="NCBI Taxonomy" id="568899"/>
    <lineage>
        <taxon>Bacteria</taxon>
        <taxon>Bacillati</taxon>
        <taxon>Bacillota</taxon>
        <taxon>Bacilli</taxon>
        <taxon>Bacillales</taxon>
        <taxon>Bacillaceae</taxon>
        <taxon>Alteribacillus</taxon>
    </lineage>
</organism>
<dbReference type="EMBL" id="FNDK01000026">
    <property type="protein sequence ID" value="SDI22784.1"/>
    <property type="molecule type" value="Genomic_DNA"/>
</dbReference>
<sequence>GIGTKIGIDATAPTPRPWEFQRLDLQQVDLDKYDIEE</sequence>
<dbReference type="EMBL" id="FNDK01000041">
    <property type="protein sequence ID" value="SDI38024.1"/>
    <property type="molecule type" value="Genomic_DNA"/>
</dbReference>
<accession>A0A1G8IUY9</accession>
<name>A0A1G8IUY9_9BACI</name>
<evidence type="ECO:0000313" key="2">
    <source>
        <dbReference type="EMBL" id="SDI38024.1"/>
    </source>
</evidence>